<protein>
    <submittedName>
        <fullName evidence="1">Uncharacterized protein</fullName>
    </submittedName>
</protein>
<proteinExistence type="predicted"/>
<accession>A0AAN9HZZ8</accession>
<gene>
    <name evidence="1" type="ORF">RIF29_24252</name>
</gene>
<dbReference type="AlphaFoldDB" id="A0AAN9HZZ8"/>
<dbReference type="EMBL" id="JAYWIO010000005">
    <property type="protein sequence ID" value="KAK7258670.1"/>
    <property type="molecule type" value="Genomic_DNA"/>
</dbReference>
<sequence>MWSISKIRKLLCYNQVILIRCCVLFRIGDVERLHYELRLDYGQQHKHEYKEVYLIFLEAIVVPSSKNMGSAEVQHQSRQHEFVLDFGNPVKDAIALWNLRKELGVLSVEDDEAVIRRLTAMELNDLGVQISEDSVQADTNEDGSWKGGIMSIWHKSKFKMLRYVSGPDFIVVEVLWLDFSESCFVVNVYGSCNVNDRADLWNNLYCFKQSVSGKLWCIIDKCIQDPSDKIKAIDLVGKDGDLNDTDVLLRTKAWADLWQAIALKNNLVFQKSRARWFSEGDSNSKYFHNLLQTNR</sequence>
<organism evidence="1 2">
    <name type="scientific">Crotalaria pallida</name>
    <name type="common">Smooth rattlebox</name>
    <name type="synonym">Crotalaria striata</name>
    <dbReference type="NCBI Taxonomy" id="3830"/>
    <lineage>
        <taxon>Eukaryota</taxon>
        <taxon>Viridiplantae</taxon>
        <taxon>Streptophyta</taxon>
        <taxon>Embryophyta</taxon>
        <taxon>Tracheophyta</taxon>
        <taxon>Spermatophyta</taxon>
        <taxon>Magnoliopsida</taxon>
        <taxon>eudicotyledons</taxon>
        <taxon>Gunneridae</taxon>
        <taxon>Pentapetalae</taxon>
        <taxon>rosids</taxon>
        <taxon>fabids</taxon>
        <taxon>Fabales</taxon>
        <taxon>Fabaceae</taxon>
        <taxon>Papilionoideae</taxon>
        <taxon>50 kb inversion clade</taxon>
        <taxon>genistoids sensu lato</taxon>
        <taxon>core genistoids</taxon>
        <taxon>Crotalarieae</taxon>
        <taxon>Crotalaria</taxon>
    </lineage>
</organism>
<keyword evidence="2" id="KW-1185">Reference proteome</keyword>
<dbReference type="Proteomes" id="UP001372338">
    <property type="component" value="Unassembled WGS sequence"/>
</dbReference>
<comment type="caution">
    <text evidence="1">The sequence shown here is derived from an EMBL/GenBank/DDBJ whole genome shotgun (WGS) entry which is preliminary data.</text>
</comment>
<name>A0AAN9HZZ8_CROPI</name>
<evidence type="ECO:0000313" key="2">
    <source>
        <dbReference type="Proteomes" id="UP001372338"/>
    </source>
</evidence>
<reference evidence="1 2" key="1">
    <citation type="submission" date="2024-01" db="EMBL/GenBank/DDBJ databases">
        <title>The genomes of 5 underutilized Papilionoideae crops provide insights into root nodulation and disease resistanc.</title>
        <authorList>
            <person name="Yuan L."/>
        </authorList>
    </citation>
    <scope>NUCLEOTIDE SEQUENCE [LARGE SCALE GENOMIC DNA]</scope>
    <source>
        <strain evidence="1">ZHUSHIDOU_FW_LH</strain>
        <tissue evidence="1">Leaf</tissue>
    </source>
</reference>
<evidence type="ECO:0000313" key="1">
    <source>
        <dbReference type="EMBL" id="KAK7258670.1"/>
    </source>
</evidence>